<proteinExistence type="predicted"/>
<name>A0A1T4W7Q1_9BACT</name>
<accession>A0A1T4W7Q1</accession>
<sequence>MTEEELKEKGYTRFLGTVHAVVYDYFQCATPRKARWYHKDGVYVCRGCSLGCETDDPEGFQAFLLS</sequence>
<organism evidence="1 2">
    <name type="scientific">Paucidesulfovibrio gracilis DSM 16080</name>
    <dbReference type="NCBI Taxonomy" id="1121449"/>
    <lineage>
        <taxon>Bacteria</taxon>
        <taxon>Pseudomonadati</taxon>
        <taxon>Thermodesulfobacteriota</taxon>
        <taxon>Desulfovibrionia</taxon>
        <taxon>Desulfovibrionales</taxon>
        <taxon>Desulfovibrionaceae</taxon>
        <taxon>Paucidesulfovibrio</taxon>
    </lineage>
</organism>
<protein>
    <submittedName>
        <fullName evidence="1">Uncharacterized protein</fullName>
    </submittedName>
</protein>
<keyword evidence="2" id="KW-1185">Reference proteome</keyword>
<evidence type="ECO:0000313" key="2">
    <source>
        <dbReference type="Proteomes" id="UP000190027"/>
    </source>
</evidence>
<dbReference type="RefSeq" id="WP_078716399.1">
    <property type="nucleotide sequence ID" value="NZ_FUYC01000002.1"/>
</dbReference>
<gene>
    <name evidence="1" type="ORF">SAMN02745704_00454</name>
</gene>
<evidence type="ECO:0000313" key="1">
    <source>
        <dbReference type="EMBL" id="SKA73322.1"/>
    </source>
</evidence>
<dbReference type="AlphaFoldDB" id="A0A1T4W7Q1"/>
<dbReference type="Proteomes" id="UP000190027">
    <property type="component" value="Unassembled WGS sequence"/>
</dbReference>
<dbReference type="EMBL" id="FUYC01000002">
    <property type="protein sequence ID" value="SKA73322.1"/>
    <property type="molecule type" value="Genomic_DNA"/>
</dbReference>
<reference evidence="1 2" key="1">
    <citation type="submission" date="2017-02" db="EMBL/GenBank/DDBJ databases">
        <authorList>
            <person name="Peterson S.W."/>
        </authorList>
    </citation>
    <scope>NUCLEOTIDE SEQUENCE [LARGE SCALE GENOMIC DNA]</scope>
    <source>
        <strain evidence="1 2">DSM 16080</strain>
    </source>
</reference>